<evidence type="ECO:0000313" key="2">
    <source>
        <dbReference type="Proteomes" id="UP000011867"/>
    </source>
</evidence>
<reference evidence="1 2" key="1">
    <citation type="journal article" date="2013" name="Genome Announc.">
        <title>Genome of the haloarchaeon Natronomonas moolapensis, a neutrophilic member of a previously haloalkaliphilic genus.</title>
        <authorList>
            <person name="Dyall-Smith M.L."/>
            <person name="Pfeiffer F."/>
            <person name="Oberwinkler T."/>
            <person name="Klee K."/>
            <person name="Rampp M."/>
            <person name="Palm P."/>
            <person name="Gross K."/>
            <person name="Schuster S.C."/>
            <person name="Oesterhelt D."/>
        </authorList>
    </citation>
    <scope>NUCLEOTIDE SEQUENCE [LARGE SCALE GENOMIC DNA]</scope>
    <source>
        <strain evidence="2">DSM 18674 / JCM 14361 / 8.8.11</strain>
    </source>
</reference>
<dbReference type="eggNOG" id="arCOG10297">
    <property type="taxonomic scope" value="Archaea"/>
</dbReference>
<name>M1XKK1_NATM8</name>
<dbReference type="EMBL" id="HF582854">
    <property type="protein sequence ID" value="CCQ36043.1"/>
    <property type="molecule type" value="Genomic_DNA"/>
</dbReference>
<evidence type="ECO:0000313" key="1">
    <source>
        <dbReference type="EMBL" id="CCQ36043.1"/>
    </source>
</evidence>
<dbReference type="HOGENOM" id="CLU_217427_0_0_2"/>
<dbReference type="AlphaFoldDB" id="M1XKK1"/>
<protein>
    <submittedName>
        <fullName evidence="1">Uncharacterized protein</fullName>
    </submittedName>
</protein>
<dbReference type="KEGG" id="nmo:Nmlp_1854"/>
<sequence length="48" mass="5639">MGETNKIYVEMDDDEQYEELKRIKKKHGLTWKGLLLQGARRMEGDDAV</sequence>
<keyword evidence="2" id="KW-1185">Reference proteome</keyword>
<proteinExistence type="predicted"/>
<dbReference type="Proteomes" id="UP000011867">
    <property type="component" value="Chromosome"/>
</dbReference>
<organism evidence="1 2">
    <name type="scientific">Natronomonas moolapensis (strain DSM 18674 / CECT 7526 / JCM 14361 / 8.8.11)</name>
    <dbReference type="NCBI Taxonomy" id="268739"/>
    <lineage>
        <taxon>Archaea</taxon>
        <taxon>Methanobacteriati</taxon>
        <taxon>Methanobacteriota</taxon>
        <taxon>Stenosarchaea group</taxon>
        <taxon>Halobacteria</taxon>
        <taxon>Halobacteriales</taxon>
        <taxon>Natronomonadaceae</taxon>
        <taxon>Natronomonas</taxon>
    </lineage>
</organism>
<gene>
    <name evidence="1" type="ordered locus">Nmlp_1854</name>
</gene>
<accession>M1XKK1</accession>